<keyword evidence="2" id="KW-0479">Metal-binding</keyword>
<gene>
    <name evidence="6" type="ORF">Sradi_2405300</name>
</gene>
<keyword evidence="2" id="KW-0863">Zinc-finger</keyword>
<dbReference type="Pfam" id="PF07727">
    <property type="entry name" value="RVT_2"/>
    <property type="match status" value="1"/>
</dbReference>
<dbReference type="PROSITE" id="PS50158">
    <property type="entry name" value="ZF_CCHC"/>
    <property type="match status" value="1"/>
</dbReference>
<evidence type="ECO:0000256" key="3">
    <source>
        <dbReference type="SAM" id="MobiDB-lite"/>
    </source>
</evidence>
<dbReference type="SUPFAM" id="SSF57756">
    <property type="entry name" value="Retrovirus zinc finger-like domains"/>
    <property type="match status" value="1"/>
</dbReference>
<reference evidence="6" key="1">
    <citation type="submission" date="2020-06" db="EMBL/GenBank/DDBJ databases">
        <authorList>
            <person name="Li T."/>
            <person name="Hu X."/>
            <person name="Zhang T."/>
            <person name="Song X."/>
            <person name="Zhang H."/>
            <person name="Dai N."/>
            <person name="Sheng W."/>
            <person name="Hou X."/>
            <person name="Wei L."/>
        </authorList>
    </citation>
    <scope>NUCLEOTIDE SEQUENCE</scope>
    <source>
        <strain evidence="6">G02</strain>
        <tissue evidence="6">Leaf</tissue>
    </source>
</reference>
<dbReference type="InterPro" id="IPR036875">
    <property type="entry name" value="Znf_CCHC_sf"/>
</dbReference>
<accession>A0AAW2SH86</accession>
<dbReference type="SMART" id="SM00343">
    <property type="entry name" value="ZnF_C2HC"/>
    <property type="match status" value="1"/>
</dbReference>
<feature type="domain" description="CCHC-type" evidence="4">
    <location>
        <begin position="254"/>
        <end position="269"/>
    </location>
</feature>
<dbReference type="GO" id="GO:0003676">
    <property type="term" value="F:nucleic acid binding"/>
    <property type="evidence" value="ECO:0007669"/>
    <property type="project" value="InterPro"/>
</dbReference>
<dbReference type="CDD" id="cd09272">
    <property type="entry name" value="RNase_HI_RT_Ty1"/>
    <property type="match status" value="1"/>
</dbReference>
<dbReference type="InterPro" id="IPR012337">
    <property type="entry name" value="RNaseH-like_sf"/>
</dbReference>
<evidence type="ECO:0000259" key="4">
    <source>
        <dbReference type="PROSITE" id="PS50158"/>
    </source>
</evidence>
<dbReference type="SUPFAM" id="SSF56672">
    <property type="entry name" value="DNA/RNA polymerases"/>
    <property type="match status" value="1"/>
</dbReference>
<comment type="caution">
    <text evidence="6">The sequence shown here is derived from an EMBL/GenBank/DDBJ whole genome shotgun (WGS) entry which is preliminary data.</text>
</comment>
<dbReference type="PROSITE" id="PS50994">
    <property type="entry name" value="INTEGRASE"/>
    <property type="match status" value="1"/>
</dbReference>
<sequence length="1106" mass="124123">MAEPISVAIPIAPKVDLTGLPDKFSGQFFKRWQQRMKIWLTMKGLLTVIQVTRPEPTDTDPKTAEIAQWTERDQIGRGAILSALSNTLFDVYCSDSYTAKSLWDELDRKYNTEEQGLEKYSVSKFIRYQMVEDRSVAEQTHEIINLEHALADAEMKLPEKFLVMSIVDKFPKSWENFGMTLKHQKGRLSLDDLMIAISIEKEHRNQTHKMPVEHQPRANLIVGKQRVNKINSNSKAINKGKTTKNKKPKANKPCWNCGQVGHWAKLCPNKKAKTGQAIVNMVVGGSSGASTSGATEGYVSIQPELLTIYEPCDWLIDTGANVHVCADKSLFVSYQAITGKTVSMGNSSTAEVLGIGSVDLKFPSGRILSLKRVHHVPTVRRNIISGSVIVMEGYELAFKFNKVVIQQFGIFVGKGYLDDGLFKVRVENNKNVISDSIILNVETSTLWHSRDSSYSPSSNGVAERKNRTFKDMINSLLLTSGLPKYLWGEALNTACHILNRVPLKHNTSTPFELWKGRKPSLKYFRVWGCLAKVLVPEHKRKKLGPKTVDAVFLGYVETSYALRFLVIKSEIPGIEVTQIVEFRDAVFLEDVFPMKTGISSSVSLDDSLASTSIPEHVEKMTNVGVNPNSASLTHEESDIPRRSKRAGAVKDFGSDFVTYNIEDDPVTFKDAMASLEAKQWKEAVKSEMDSIVSNGTWVLVDLPPGCTTIGCKWIFKKKLKPDGSIDKFKARLVAKGFKQKEGIDYFDTYSPVARLTTIRVLIALASLYNLSIHQMDVKTAFLYGELEEEIYMDQPEGFVAHGNERKVCKLVKSLYGLKQAPKQWHEKFDQTILAFGFSVNENDKCIYCKVKRDRIIILCLYVDDILLIGSCIEIITETKSFLKNKFEMKDMGEADVILGIKLIRSTDGIAISQSHYVEKIFEKFGYQNSRIAKTPYDSSVALFKNESGVSVAQLRVLRYLKGTVSLAIHYDRFPAVLEGYSNASWIAKNSRSNGCSGRVMCVGYDWYEAEWLFGLLSQLPIVSQPLPPIAVHCDSQIAKVKSRKYNQKTKRHIQVRLKSIRALVSDRVIGIDFVGTKDNVADPLTKGLDLSQVNKSRLGMGLKTHQ</sequence>
<keyword evidence="1" id="KW-0645">Protease</keyword>
<dbReference type="InterPro" id="IPR001878">
    <property type="entry name" value="Znf_CCHC"/>
</dbReference>
<feature type="domain" description="Integrase catalytic" evidence="5">
    <location>
        <begin position="347"/>
        <end position="518"/>
    </location>
</feature>
<dbReference type="Gene3D" id="3.30.420.10">
    <property type="entry name" value="Ribonuclease H-like superfamily/Ribonuclease H"/>
    <property type="match status" value="1"/>
</dbReference>
<dbReference type="Pfam" id="PF14223">
    <property type="entry name" value="Retrotran_gag_2"/>
    <property type="match status" value="1"/>
</dbReference>
<dbReference type="Gene3D" id="4.10.60.10">
    <property type="entry name" value="Zinc finger, CCHC-type"/>
    <property type="match status" value="1"/>
</dbReference>
<dbReference type="InterPro" id="IPR043502">
    <property type="entry name" value="DNA/RNA_pol_sf"/>
</dbReference>
<keyword evidence="2" id="KW-0862">Zinc</keyword>
<name>A0AAW2SH86_SESRA</name>
<dbReference type="Pfam" id="PF00098">
    <property type="entry name" value="zf-CCHC"/>
    <property type="match status" value="1"/>
</dbReference>
<dbReference type="InterPro" id="IPR054722">
    <property type="entry name" value="PolX-like_BBD"/>
</dbReference>
<dbReference type="Pfam" id="PF22936">
    <property type="entry name" value="Pol_BBD"/>
    <property type="match status" value="1"/>
</dbReference>
<dbReference type="GO" id="GO:0004190">
    <property type="term" value="F:aspartic-type endopeptidase activity"/>
    <property type="evidence" value="ECO:0007669"/>
    <property type="project" value="UniProtKB-KW"/>
</dbReference>
<organism evidence="6">
    <name type="scientific">Sesamum radiatum</name>
    <name type="common">Black benniseed</name>
    <dbReference type="NCBI Taxonomy" id="300843"/>
    <lineage>
        <taxon>Eukaryota</taxon>
        <taxon>Viridiplantae</taxon>
        <taxon>Streptophyta</taxon>
        <taxon>Embryophyta</taxon>
        <taxon>Tracheophyta</taxon>
        <taxon>Spermatophyta</taxon>
        <taxon>Magnoliopsida</taxon>
        <taxon>eudicotyledons</taxon>
        <taxon>Gunneridae</taxon>
        <taxon>Pentapetalae</taxon>
        <taxon>asterids</taxon>
        <taxon>lamiids</taxon>
        <taxon>Lamiales</taxon>
        <taxon>Pedaliaceae</taxon>
        <taxon>Sesamum</taxon>
    </lineage>
</organism>
<dbReference type="PANTHER" id="PTHR47592">
    <property type="entry name" value="PBF68 PROTEIN"/>
    <property type="match status" value="1"/>
</dbReference>
<evidence type="ECO:0000259" key="5">
    <source>
        <dbReference type="PROSITE" id="PS50994"/>
    </source>
</evidence>
<proteinExistence type="predicted"/>
<feature type="region of interest" description="Disordered" evidence="3">
    <location>
        <begin position="624"/>
        <end position="644"/>
    </location>
</feature>
<evidence type="ECO:0000256" key="1">
    <source>
        <dbReference type="ARBA" id="ARBA00022750"/>
    </source>
</evidence>
<dbReference type="AlphaFoldDB" id="A0AAW2SH86"/>
<dbReference type="SUPFAM" id="SSF53098">
    <property type="entry name" value="Ribonuclease H-like"/>
    <property type="match status" value="1"/>
</dbReference>
<dbReference type="GO" id="GO:0008270">
    <property type="term" value="F:zinc ion binding"/>
    <property type="evidence" value="ECO:0007669"/>
    <property type="project" value="UniProtKB-KW"/>
</dbReference>
<keyword evidence="1" id="KW-0378">Hydrolase</keyword>
<keyword evidence="1" id="KW-0064">Aspartyl protease</keyword>
<dbReference type="InterPro" id="IPR036397">
    <property type="entry name" value="RNaseH_sf"/>
</dbReference>
<dbReference type="InterPro" id="IPR057670">
    <property type="entry name" value="SH3_retrovirus"/>
</dbReference>
<dbReference type="InterPro" id="IPR001584">
    <property type="entry name" value="Integrase_cat-core"/>
</dbReference>
<dbReference type="EMBL" id="JACGWJ010000010">
    <property type="protein sequence ID" value="KAL0391825.1"/>
    <property type="molecule type" value="Genomic_DNA"/>
</dbReference>
<dbReference type="GO" id="GO:0015074">
    <property type="term" value="P:DNA integration"/>
    <property type="evidence" value="ECO:0007669"/>
    <property type="project" value="InterPro"/>
</dbReference>
<dbReference type="PANTHER" id="PTHR47592:SF27">
    <property type="entry name" value="OS08G0421700 PROTEIN"/>
    <property type="match status" value="1"/>
</dbReference>
<dbReference type="InterPro" id="IPR013103">
    <property type="entry name" value="RVT_2"/>
</dbReference>
<reference evidence="6" key="2">
    <citation type="journal article" date="2024" name="Plant">
        <title>Genomic evolution and insights into agronomic trait innovations of Sesamum species.</title>
        <authorList>
            <person name="Miao H."/>
            <person name="Wang L."/>
            <person name="Qu L."/>
            <person name="Liu H."/>
            <person name="Sun Y."/>
            <person name="Le M."/>
            <person name="Wang Q."/>
            <person name="Wei S."/>
            <person name="Zheng Y."/>
            <person name="Lin W."/>
            <person name="Duan Y."/>
            <person name="Cao H."/>
            <person name="Xiong S."/>
            <person name="Wang X."/>
            <person name="Wei L."/>
            <person name="Li C."/>
            <person name="Ma Q."/>
            <person name="Ju M."/>
            <person name="Zhao R."/>
            <person name="Li G."/>
            <person name="Mu C."/>
            <person name="Tian Q."/>
            <person name="Mei H."/>
            <person name="Zhang T."/>
            <person name="Gao T."/>
            <person name="Zhang H."/>
        </authorList>
    </citation>
    <scope>NUCLEOTIDE SEQUENCE</scope>
    <source>
        <strain evidence="6">G02</strain>
    </source>
</reference>
<dbReference type="Pfam" id="PF25597">
    <property type="entry name" value="SH3_retrovirus"/>
    <property type="match status" value="1"/>
</dbReference>
<evidence type="ECO:0000313" key="6">
    <source>
        <dbReference type="EMBL" id="KAL0391825.1"/>
    </source>
</evidence>
<evidence type="ECO:0000256" key="2">
    <source>
        <dbReference type="PROSITE-ProRule" id="PRU00047"/>
    </source>
</evidence>
<protein>
    <submittedName>
        <fullName evidence="6">Retrovirus-related Pol polyprotein from transposon TNT 1-94</fullName>
    </submittedName>
</protein>